<keyword evidence="12" id="KW-1185">Reference proteome</keyword>
<evidence type="ECO:0000256" key="2">
    <source>
        <dbReference type="ARBA" id="ARBA00022490"/>
    </source>
</evidence>
<feature type="domain" description="HTH araC/xylS-type" evidence="9">
    <location>
        <begin position="382"/>
        <end position="481"/>
    </location>
</feature>
<proteinExistence type="predicted"/>
<comment type="caution">
    <text evidence="11">The sequence shown here is derived from an EMBL/GenBank/DDBJ whole genome shotgun (WGS) entry which is preliminary data.</text>
</comment>
<dbReference type="InterPro" id="IPR001789">
    <property type="entry name" value="Sig_transdc_resp-reg_receiver"/>
</dbReference>
<dbReference type="Gene3D" id="1.10.10.60">
    <property type="entry name" value="Homeodomain-like"/>
    <property type="match status" value="2"/>
</dbReference>
<evidence type="ECO:0000256" key="6">
    <source>
        <dbReference type="ARBA" id="ARBA00023125"/>
    </source>
</evidence>
<dbReference type="InterPro" id="IPR011006">
    <property type="entry name" value="CheY-like_superfamily"/>
</dbReference>
<dbReference type="Pfam" id="PF12833">
    <property type="entry name" value="HTH_18"/>
    <property type="match status" value="1"/>
</dbReference>
<dbReference type="CDD" id="cd17536">
    <property type="entry name" value="REC_YesN-like"/>
    <property type="match status" value="1"/>
</dbReference>
<sequence>MKLMVVDDEPIILNGIIRMIEKANTSFTEIVGAADGIDALHKLALFQPDLILTDIHMPEMDGLALIKEIQVQNLCDRFVIITGYGDFAYARQALRYHVMDYLLKPINKDELLGTLRKIEQTIRVERQQTEEHDLLLLKEHILYNTPWEDMPLKPELLHTMLPDPYTMIVVIQAYGGTPLLTAERLEAICHALIGMNKKAYSLQSRFLRQAVLLVNGKDGFTDEELQQACGDLYYRTGLQSTGYHIGVCGNKKDKESLRELYIKAMAAMLCNRYFSKGNMTVFRQEPETLERDAEFAHDLDRSMENQLSFEQIEKDMQYIHLLFSGDADCHNQLREQFLHCIGTHCSAALEDAHVSAISGQLLPFERRQDHQEHHQPHIQAIDKIITFVEQNYKLDLSLDSVADHVHMHPNYISMLFRKEIGLTFLHYLHTFRLTKAKQFMQDHPEWPINTIAELVGYENPRHFFKVFKKFENTTPGQFRLGNGTGST</sequence>
<dbReference type="Gene3D" id="3.40.50.2300">
    <property type="match status" value="1"/>
</dbReference>
<evidence type="ECO:0000313" key="12">
    <source>
        <dbReference type="Proteomes" id="UP000618579"/>
    </source>
</evidence>
<evidence type="ECO:0000256" key="3">
    <source>
        <dbReference type="ARBA" id="ARBA00022553"/>
    </source>
</evidence>
<evidence type="ECO:0000259" key="9">
    <source>
        <dbReference type="PROSITE" id="PS01124"/>
    </source>
</evidence>
<protein>
    <submittedName>
        <fullName evidence="11">Response regulator</fullName>
    </submittedName>
</protein>
<evidence type="ECO:0000256" key="7">
    <source>
        <dbReference type="ARBA" id="ARBA00023163"/>
    </source>
</evidence>
<dbReference type="Pfam" id="PF00072">
    <property type="entry name" value="Response_reg"/>
    <property type="match status" value="1"/>
</dbReference>
<keyword evidence="6" id="KW-0238">DNA-binding</keyword>
<gene>
    <name evidence="11" type="ORF">GC097_02410</name>
</gene>
<dbReference type="SMART" id="SM00448">
    <property type="entry name" value="REC"/>
    <property type="match status" value="1"/>
</dbReference>
<dbReference type="Proteomes" id="UP000618579">
    <property type="component" value="Unassembled WGS sequence"/>
</dbReference>
<keyword evidence="3 8" id="KW-0597">Phosphoprotein</keyword>
<dbReference type="EMBL" id="WHNZ01000007">
    <property type="protein sequence ID" value="NOU98875.1"/>
    <property type="molecule type" value="Genomic_DNA"/>
</dbReference>
<dbReference type="PANTHER" id="PTHR42713:SF3">
    <property type="entry name" value="TRANSCRIPTIONAL REGULATORY PROTEIN HPTR"/>
    <property type="match status" value="1"/>
</dbReference>
<dbReference type="SMART" id="SM00342">
    <property type="entry name" value="HTH_ARAC"/>
    <property type="match status" value="1"/>
</dbReference>
<dbReference type="RefSeq" id="WP_171681748.1">
    <property type="nucleotide sequence ID" value="NZ_WHNZ01000007.1"/>
</dbReference>
<evidence type="ECO:0000256" key="1">
    <source>
        <dbReference type="ARBA" id="ARBA00004496"/>
    </source>
</evidence>
<dbReference type="InterPro" id="IPR018060">
    <property type="entry name" value="HTH_AraC"/>
</dbReference>
<organism evidence="11 12">
    <name type="scientific">Paenibacillus planticolens</name>
    <dbReference type="NCBI Taxonomy" id="2654976"/>
    <lineage>
        <taxon>Bacteria</taxon>
        <taxon>Bacillati</taxon>
        <taxon>Bacillota</taxon>
        <taxon>Bacilli</taxon>
        <taxon>Bacillales</taxon>
        <taxon>Paenibacillaceae</taxon>
        <taxon>Paenibacillus</taxon>
    </lineage>
</organism>
<dbReference type="SUPFAM" id="SSF52172">
    <property type="entry name" value="CheY-like"/>
    <property type="match status" value="1"/>
</dbReference>
<dbReference type="InterPro" id="IPR051552">
    <property type="entry name" value="HptR"/>
</dbReference>
<reference evidence="11 12" key="1">
    <citation type="submission" date="2019-10" db="EMBL/GenBank/DDBJ databases">
        <title>Description of Paenibacillus pedi sp. nov.</title>
        <authorList>
            <person name="Carlier A."/>
            <person name="Qi S."/>
        </authorList>
    </citation>
    <scope>NUCLEOTIDE SEQUENCE [LARGE SCALE GENOMIC DNA]</scope>
    <source>
        <strain evidence="11 12">LMG 31457</strain>
    </source>
</reference>
<keyword evidence="4" id="KW-0902">Two-component regulatory system</keyword>
<evidence type="ECO:0000256" key="4">
    <source>
        <dbReference type="ARBA" id="ARBA00023012"/>
    </source>
</evidence>
<accession>A0ABX1ZFK9</accession>
<dbReference type="SUPFAM" id="SSF46689">
    <property type="entry name" value="Homeodomain-like"/>
    <property type="match status" value="2"/>
</dbReference>
<feature type="domain" description="Response regulatory" evidence="10">
    <location>
        <begin position="2"/>
        <end position="119"/>
    </location>
</feature>
<evidence type="ECO:0000256" key="8">
    <source>
        <dbReference type="PROSITE-ProRule" id="PRU00169"/>
    </source>
</evidence>
<keyword evidence="2" id="KW-0963">Cytoplasm</keyword>
<dbReference type="PROSITE" id="PS50110">
    <property type="entry name" value="RESPONSE_REGULATORY"/>
    <property type="match status" value="1"/>
</dbReference>
<dbReference type="InterPro" id="IPR009057">
    <property type="entry name" value="Homeodomain-like_sf"/>
</dbReference>
<evidence type="ECO:0000313" key="11">
    <source>
        <dbReference type="EMBL" id="NOU98875.1"/>
    </source>
</evidence>
<comment type="subcellular location">
    <subcellularLocation>
        <location evidence="1">Cytoplasm</location>
    </subcellularLocation>
</comment>
<dbReference type="PROSITE" id="PS00041">
    <property type="entry name" value="HTH_ARAC_FAMILY_1"/>
    <property type="match status" value="1"/>
</dbReference>
<dbReference type="PROSITE" id="PS01124">
    <property type="entry name" value="HTH_ARAC_FAMILY_2"/>
    <property type="match status" value="1"/>
</dbReference>
<keyword evidence="5" id="KW-0805">Transcription regulation</keyword>
<evidence type="ECO:0000256" key="5">
    <source>
        <dbReference type="ARBA" id="ARBA00023015"/>
    </source>
</evidence>
<dbReference type="PANTHER" id="PTHR42713">
    <property type="entry name" value="HISTIDINE KINASE-RELATED"/>
    <property type="match status" value="1"/>
</dbReference>
<keyword evidence="7" id="KW-0804">Transcription</keyword>
<feature type="modified residue" description="4-aspartylphosphate" evidence="8">
    <location>
        <position position="54"/>
    </location>
</feature>
<name>A0ABX1ZFK9_9BACL</name>
<evidence type="ECO:0000259" key="10">
    <source>
        <dbReference type="PROSITE" id="PS50110"/>
    </source>
</evidence>
<dbReference type="InterPro" id="IPR018062">
    <property type="entry name" value="HTH_AraC-typ_CS"/>
</dbReference>